<sequence>MKHKKTLLSVVGPTAIGKTRMAIALAQHFGTEIISCDSRQFFKELSIGTAVPSTDELAQAKHHFIQHKSIFEPYSVGDFERDAISLLNTLFRTHDVVVMVGGSGLYANAVLRGLDDFPETDEQIRKELNAQYKAEGIVFLQQKLKALDPVQYEKIDTNNPQRMIRALEVCMVVGKPYSSFLNKKETVRDFESIQVGLTAEREVLYNRIDERVEQMLGDGLLIEAQDMFPHKELNALQTVGYKELFAFFEGKTSFGFAIEEIKKNTRRFAKRQFTWFHKDSSIHWFDYRTTVEEVLQKTTMPIIPEMPIIEGKR</sequence>
<dbReference type="Gene3D" id="1.10.20.140">
    <property type="match status" value="1"/>
</dbReference>
<dbReference type="GO" id="GO:0052381">
    <property type="term" value="F:tRNA dimethylallyltransferase activity"/>
    <property type="evidence" value="ECO:0007669"/>
    <property type="project" value="UniProtKB-UniRule"/>
</dbReference>
<dbReference type="NCBIfam" id="TIGR00174">
    <property type="entry name" value="miaA"/>
    <property type="match status" value="1"/>
</dbReference>
<proteinExistence type="inferred from homology"/>
<evidence type="ECO:0000256" key="3">
    <source>
        <dbReference type="ARBA" id="ARBA00005842"/>
    </source>
</evidence>
<dbReference type="PANTHER" id="PTHR11088:SF60">
    <property type="entry name" value="TRNA DIMETHYLALLYLTRANSFERASE"/>
    <property type="match status" value="1"/>
</dbReference>
<comment type="catalytic activity">
    <reaction evidence="9 10 11">
        <text>adenosine(37) in tRNA + dimethylallyl diphosphate = N(6)-dimethylallyladenosine(37) in tRNA + diphosphate</text>
        <dbReference type="Rhea" id="RHEA:26482"/>
        <dbReference type="Rhea" id="RHEA-COMP:10162"/>
        <dbReference type="Rhea" id="RHEA-COMP:10375"/>
        <dbReference type="ChEBI" id="CHEBI:33019"/>
        <dbReference type="ChEBI" id="CHEBI:57623"/>
        <dbReference type="ChEBI" id="CHEBI:74411"/>
        <dbReference type="ChEBI" id="CHEBI:74415"/>
        <dbReference type="EC" id="2.5.1.75"/>
    </reaction>
</comment>
<dbReference type="EC" id="2.5.1.75" evidence="10"/>
<feature type="region of interest" description="Interaction with substrate tRNA" evidence="10">
    <location>
        <begin position="161"/>
        <end position="165"/>
    </location>
</feature>
<dbReference type="HAMAP" id="MF_00185">
    <property type="entry name" value="IPP_trans"/>
    <property type="match status" value="1"/>
</dbReference>
<dbReference type="GO" id="GO:0005524">
    <property type="term" value="F:ATP binding"/>
    <property type="evidence" value="ECO:0007669"/>
    <property type="project" value="UniProtKB-UniRule"/>
</dbReference>
<comment type="similarity">
    <text evidence="3 10 13">Belongs to the IPP transferase family.</text>
</comment>
<protein>
    <recommendedName>
        <fullName evidence="10">tRNA dimethylallyltransferase</fullName>
        <ecNumber evidence="10">2.5.1.75</ecNumber>
    </recommendedName>
    <alternativeName>
        <fullName evidence="10">Dimethylallyl diphosphate:tRNA dimethylallyltransferase</fullName>
        <shortName evidence="10">DMAPP:tRNA dimethylallyltransferase</shortName>
        <shortName evidence="10">DMATase</shortName>
    </alternativeName>
    <alternativeName>
        <fullName evidence="10">Isopentenyl-diphosphate:tRNA isopentenyltransferase</fullName>
        <shortName evidence="10">IPP transferase</shortName>
        <shortName evidence="10">IPPT</shortName>
        <shortName evidence="10">IPTase</shortName>
    </alternativeName>
</protein>
<evidence type="ECO:0000313" key="15">
    <source>
        <dbReference type="Proteomes" id="UP000276733"/>
    </source>
</evidence>
<comment type="cofactor">
    <cofactor evidence="1 10">
        <name>Mg(2+)</name>
        <dbReference type="ChEBI" id="CHEBI:18420"/>
    </cofactor>
</comment>
<evidence type="ECO:0000256" key="6">
    <source>
        <dbReference type="ARBA" id="ARBA00022741"/>
    </source>
</evidence>
<evidence type="ECO:0000256" key="2">
    <source>
        <dbReference type="ARBA" id="ARBA00003213"/>
    </source>
</evidence>
<dbReference type="InterPro" id="IPR039657">
    <property type="entry name" value="Dimethylallyltransferase"/>
</dbReference>
<comment type="subunit">
    <text evidence="10">Monomer.</text>
</comment>
<feature type="binding site" evidence="10">
    <location>
        <begin position="12"/>
        <end position="19"/>
    </location>
    <ligand>
        <name>ATP</name>
        <dbReference type="ChEBI" id="CHEBI:30616"/>
    </ligand>
</feature>
<dbReference type="InterPro" id="IPR018022">
    <property type="entry name" value="IPT"/>
</dbReference>
<comment type="caution">
    <text evidence="14">The sequence shown here is derived from an EMBL/GenBank/DDBJ whole genome shotgun (WGS) entry which is preliminary data.</text>
</comment>
<keyword evidence="5 10" id="KW-0819">tRNA processing</keyword>
<dbReference type="GO" id="GO:0006400">
    <property type="term" value="P:tRNA modification"/>
    <property type="evidence" value="ECO:0007669"/>
    <property type="project" value="TreeGrafter"/>
</dbReference>
<gene>
    <name evidence="10 14" type="primary">miaA</name>
    <name evidence="14" type="ORF">NCTC11458_00355</name>
</gene>
<feature type="site" description="Interaction with substrate tRNA" evidence="10">
    <location>
        <position position="125"/>
    </location>
</feature>
<keyword evidence="7 10" id="KW-0067">ATP-binding</keyword>
<dbReference type="InterPro" id="IPR027417">
    <property type="entry name" value="P-loop_NTPase"/>
</dbReference>
<dbReference type="AlphaFoldDB" id="A0A7Z8YBW9"/>
<keyword evidence="8 10" id="KW-0460">Magnesium</keyword>
<dbReference type="Proteomes" id="UP000276733">
    <property type="component" value="Unassembled WGS sequence"/>
</dbReference>
<feature type="region of interest" description="Interaction with substrate tRNA" evidence="10">
    <location>
        <begin position="37"/>
        <end position="40"/>
    </location>
</feature>
<dbReference type="Pfam" id="PF01715">
    <property type="entry name" value="IPPT"/>
    <property type="match status" value="1"/>
</dbReference>
<keyword evidence="4 10" id="KW-0808">Transferase</keyword>
<evidence type="ECO:0000256" key="10">
    <source>
        <dbReference type="HAMAP-Rule" id="MF_00185"/>
    </source>
</evidence>
<comment type="function">
    <text evidence="2 10 12">Catalyzes the transfer of a dimethylallyl group onto the adenine at position 37 in tRNAs that read codons beginning with uridine, leading to the formation of N6-(dimethylallyl)adenosine (i(6)A).</text>
</comment>
<evidence type="ECO:0000256" key="5">
    <source>
        <dbReference type="ARBA" id="ARBA00022694"/>
    </source>
</evidence>
<evidence type="ECO:0000256" key="9">
    <source>
        <dbReference type="ARBA" id="ARBA00049563"/>
    </source>
</evidence>
<feature type="site" description="Interaction with substrate tRNA" evidence="10">
    <location>
        <position position="103"/>
    </location>
</feature>
<organism evidence="14 15">
    <name type="scientific">Capnocytophaga ochracea</name>
    <dbReference type="NCBI Taxonomy" id="1018"/>
    <lineage>
        <taxon>Bacteria</taxon>
        <taxon>Pseudomonadati</taxon>
        <taxon>Bacteroidota</taxon>
        <taxon>Flavobacteriia</taxon>
        <taxon>Flavobacteriales</taxon>
        <taxon>Flavobacteriaceae</taxon>
        <taxon>Capnocytophaga</taxon>
    </lineage>
</organism>
<evidence type="ECO:0000256" key="7">
    <source>
        <dbReference type="ARBA" id="ARBA00022840"/>
    </source>
</evidence>
<comment type="caution">
    <text evidence="10">Lacks conserved residue(s) required for the propagation of feature annotation.</text>
</comment>
<dbReference type="PANTHER" id="PTHR11088">
    <property type="entry name" value="TRNA DIMETHYLALLYLTRANSFERASE"/>
    <property type="match status" value="1"/>
</dbReference>
<evidence type="ECO:0000256" key="4">
    <source>
        <dbReference type="ARBA" id="ARBA00022679"/>
    </source>
</evidence>
<evidence type="ECO:0000313" key="14">
    <source>
        <dbReference type="EMBL" id="VDG81072.1"/>
    </source>
</evidence>
<keyword evidence="6 10" id="KW-0547">Nucleotide-binding</keyword>
<accession>A0A7Z8YBW9</accession>
<dbReference type="Gene3D" id="3.40.50.300">
    <property type="entry name" value="P-loop containing nucleotide triphosphate hydrolases"/>
    <property type="match status" value="1"/>
</dbReference>
<dbReference type="EMBL" id="UYIQ01000001">
    <property type="protein sequence ID" value="VDG81072.1"/>
    <property type="molecule type" value="Genomic_DNA"/>
</dbReference>
<dbReference type="RefSeq" id="WP_181830936.1">
    <property type="nucleotide sequence ID" value="NZ_UYIQ01000001.1"/>
</dbReference>
<reference evidence="14 15" key="1">
    <citation type="submission" date="2018-11" db="EMBL/GenBank/DDBJ databases">
        <authorList>
            <consortium name="Pathogen Informatics"/>
        </authorList>
    </citation>
    <scope>NUCLEOTIDE SEQUENCE [LARGE SCALE GENOMIC DNA]</scope>
    <source>
        <strain evidence="14 15">NCTC11458</strain>
    </source>
</reference>
<evidence type="ECO:0000256" key="8">
    <source>
        <dbReference type="ARBA" id="ARBA00022842"/>
    </source>
</evidence>
<dbReference type="SUPFAM" id="SSF52540">
    <property type="entry name" value="P-loop containing nucleoside triphosphate hydrolases"/>
    <property type="match status" value="2"/>
</dbReference>
<evidence type="ECO:0000256" key="1">
    <source>
        <dbReference type="ARBA" id="ARBA00001946"/>
    </source>
</evidence>
<evidence type="ECO:0000256" key="12">
    <source>
        <dbReference type="RuleBase" id="RU003784"/>
    </source>
</evidence>
<name>A0A7Z8YBW9_CAPOC</name>
<evidence type="ECO:0000256" key="11">
    <source>
        <dbReference type="RuleBase" id="RU003783"/>
    </source>
</evidence>
<feature type="binding site" evidence="10">
    <location>
        <begin position="14"/>
        <end position="19"/>
    </location>
    <ligand>
        <name>substrate</name>
    </ligand>
</feature>
<evidence type="ECO:0000256" key="13">
    <source>
        <dbReference type="RuleBase" id="RU003785"/>
    </source>
</evidence>